<feature type="coiled-coil region" evidence="1">
    <location>
        <begin position="125"/>
        <end position="152"/>
    </location>
</feature>
<dbReference type="EMBL" id="JAJVDC020000063">
    <property type="protein sequence ID" value="KAL1628452.1"/>
    <property type="molecule type" value="Genomic_DNA"/>
</dbReference>
<evidence type="ECO:0000256" key="2">
    <source>
        <dbReference type="SAM" id="MobiDB-lite"/>
    </source>
</evidence>
<feature type="region of interest" description="Disordered" evidence="2">
    <location>
        <begin position="300"/>
        <end position="319"/>
    </location>
</feature>
<feature type="region of interest" description="Disordered" evidence="2">
    <location>
        <begin position="12"/>
        <end position="49"/>
    </location>
</feature>
<evidence type="ECO:0000313" key="3">
    <source>
        <dbReference type="EMBL" id="KAL1628452.1"/>
    </source>
</evidence>
<organism evidence="3 4">
    <name type="scientific">Neofusicoccum ribis</name>
    <dbReference type="NCBI Taxonomy" id="45134"/>
    <lineage>
        <taxon>Eukaryota</taxon>
        <taxon>Fungi</taxon>
        <taxon>Dikarya</taxon>
        <taxon>Ascomycota</taxon>
        <taxon>Pezizomycotina</taxon>
        <taxon>Dothideomycetes</taxon>
        <taxon>Dothideomycetes incertae sedis</taxon>
        <taxon>Botryosphaeriales</taxon>
        <taxon>Botryosphaeriaceae</taxon>
        <taxon>Neofusicoccum</taxon>
    </lineage>
</organism>
<reference evidence="3 4" key="1">
    <citation type="submission" date="2024-02" db="EMBL/GenBank/DDBJ databases">
        <title>De novo assembly and annotation of 12 fungi associated with fruit tree decline syndrome in Ontario, Canada.</title>
        <authorList>
            <person name="Sulman M."/>
            <person name="Ellouze W."/>
            <person name="Ilyukhin E."/>
        </authorList>
    </citation>
    <scope>NUCLEOTIDE SEQUENCE [LARGE SCALE GENOMIC DNA]</scope>
    <source>
        <strain evidence="3 4">M1-105</strain>
    </source>
</reference>
<keyword evidence="1" id="KW-0175">Coiled coil</keyword>
<evidence type="ECO:0000256" key="1">
    <source>
        <dbReference type="SAM" id="Coils"/>
    </source>
</evidence>
<proteinExistence type="predicted"/>
<sequence>MADIQLWMRKTMTRTPTFPPIPDDRRSTADTSSLSESSTPRRRSGPRKKISSYFSYRSSKYLDDPTADVWSSATSDHDISAPDIIVMIDAIFIKLCNQPFDGLPAQMNSSVLHVIEAYRSLSMEKGQLDEQLEDTTTRLEAAEKTWEKEEAAFRAEIKRLELFIARGKNGMSRLMASRQDSVINRKRNSRPQAGPSTAAIGDTSAPMRLKENTKNSQQANRGLKVEHVLPKLIELFDNAEEQLEIPANVDAAQRTPTGPQMHRPPSWIPGDDASGWKDSGTIPTIRPPLRTIDSFASSRHEAMSDLSESSSDESGGESALVLVPVV</sequence>
<gene>
    <name evidence="3" type="ORF">SLS56_005903</name>
</gene>
<comment type="caution">
    <text evidence="3">The sequence shown here is derived from an EMBL/GenBank/DDBJ whole genome shotgun (WGS) entry which is preliminary data.</text>
</comment>
<name>A0ABR3SS63_9PEZI</name>
<feature type="compositionally biased region" description="Basic residues" evidence="2">
    <location>
        <begin position="40"/>
        <end position="49"/>
    </location>
</feature>
<feature type="compositionally biased region" description="Low complexity" evidence="2">
    <location>
        <begin position="29"/>
        <end position="38"/>
    </location>
</feature>
<accession>A0ABR3SS63</accession>
<dbReference type="Proteomes" id="UP001521116">
    <property type="component" value="Unassembled WGS sequence"/>
</dbReference>
<protein>
    <submittedName>
        <fullName evidence="3">Uncharacterized protein</fullName>
    </submittedName>
</protein>
<evidence type="ECO:0000313" key="4">
    <source>
        <dbReference type="Proteomes" id="UP001521116"/>
    </source>
</evidence>
<keyword evidence="4" id="KW-1185">Reference proteome</keyword>